<feature type="domain" description="FAD-binding" evidence="2">
    <location>
        <begin position="7"/>
        <end position="344"/>
    </location>
</feature>
<dbReference type="PANTHER" id="PTHR43476:SF3">
    <property type="entry name" value="FAD-BINDING MONOOXYGENASE"/>
    <property type="match status" value="1"/>
</dbReference>
<dbReference type="AlphaFoldDB" id="A0A4R2NGI8"/>
<dbReference type="Gene3D" id="3.30.9.10">
    <property type="entry name" value="D-Amino Acid Oxidase, subunit A, domain 2"/>
    <property type="match status" value="1"/>
</dbReference>
<dbReference type="InterPro" id="IPR036188">
    <property type="entry name" value="FAD/NAD-bd_sf"/>
</dbReference>
<dbReference type="NCBIfam" id="NF004829">
    <property type="entry name" value="PRK06183.1-3"/>
    <property type="match status" value="1"/>
</dbReference>
<dbReference type="PRINTS" id="PR00420">
    <property type="entry name" value="RNGMNOXGNASE"/>
</dbReference>
<keyword evidence="1" id="KW-0560">Oxidoreductase</keyword>
<dbReference type="GO" id="GO:0019622">
    <property type="term" value="P:3-(3-hydroxy)phenylpropionate catabolic process"/>
    <property type="evidence" value="ECO:0007669"/>
    <property type="project" value="TreeGrafter"/>
</dbReference>
<organism evidence="3 4">
    <name type="scientific">Simplicispira metamorpha</name>
    <dbReference type="NCBI Taxonomy" id="80881"/>
    <lineage>
        <taxon>Bacteria</taxon>
        <taxon>Pseudomonadati</taxon>
        <taxon>Pseudomonadota</taxon>
        <taxon>Betaproteobacteria</taxon>
        <taxon>Burkholderiales</taxon>
        <taxon>Comamonadaceae</taxon>
        <taxon>Simplicispira</taxon>
    </lineage>
</organism>
<dbReference type="PANTHER" id="PTHR43476">
    <property type="entry name" value="3-(3-HYDROXY-PHENYL)PROPIONATE/3-HYDROXYCINNAMIC ACID HYDROXYLASE"/>
    <property type="match status" value="1"/>
</dbReference>
<comment type="caution">
    <text evidence="3">The sequence shown here is derived from an EMBL/GenBank/DDBJ whole genome shotgun (WGS) entry which is preliminary data.</text>
</comment>
<name>A0A4R2NGI8_9BURK</name>
<dbReference type="Proteomes" id="UP000295182">
    <property type="component" value="Unassembled WGS sequence"/>
</dbReference>
<evidence type="ECO:0000313" key="3">
    <source>
        <dbReference type="EMBL" id="TCP20430.1"/>
    </source>
</evidence>
<evidence type="ECO:0000259" key="2">
    <source>
        <dbReference type="Pfam" id="PF01494"/>
    </source>
</evidence>
<dbReference type="InterPro" id="IPR002938">
    <property type="entry name" value="FAD-bd"/>
</dbReference>
<dbReference type="SUPFAM" id="SSF51905">
    <property type="entry name" value="FAD/NAD(P)-binding domain"/>
    <property type="match status" value="1"/>
</dbReference>
<evidence type="ECO:0000256" key="1">
    <source>
        <dbReference type="ARBA" id="ARBA00023002"/>
    </source>
</evidence>
<dbReference type="InterPro" id="IPR050631">
    <property type="entry name" value="PheA/TfdB_FAD_monoxygenase"/>
</dbReference>
<proteinExistence type="predicted"/>
<dbReference type="Pfam" id="PF01494">
    <property type="entry name" value="FAD_binding_3"/>
    <property type="match status" value="1"/>
</dbReference>
<keyword evidence="4" id="KW-1185">Reference proteome</keyword>
<evidence type="ECO:0000313" key="4">
    <source>
        <dbReference type="Proteomes" id="UP000295182"/>
    </source>
</evidence>
<dbReference type="GO" id="GO:0071949">
    <property type="term" value="F:FAD binding"/>
    <property type="evidence" value="ECO:0007669"/>
    <property type="project" value="InterPro"/>
</dbReference>
<dbReference type="Gene3D" id="3.50.50.60">
    <property type="entry name" value="FAD/NAD(P)-binding domain"/>
    <property type="match status" value="1"/>
</dbReference>
<dbReference type="GO" id="GO:0008688">
    <property type="term" value="F:3-(3-hydroxyphenyl)propionate hydroxylase activity"/>
    <property type="evidence" value="ECO:0007669"/>
    <property type="project" value="TreeGrafter"/>
</dbReference>
<protein>
    <submittedName>
        <fullName evidence="3">3-(3-hydroxy-phenyl)propionate hydroxylase</fullName>
    </submittedName>
</protein>
<dbReference type="EMBL" id="SLXH01000001">
    <property type="protein sequence ID" value="TCP20430.1"/>
    <property type="molecule type" value="Genomic_DNA"/>
</dbReference>
<sequence>MNTSVFDTDVAIIGYGPSGLAAALSLGSYGVRAIAFEREAAIYPRARAITVNDWTMRCFQSVGMDQALAKGMDKTAALRWITYDGKQLMRMDFPPSRLGEHPTSYAIYQPTMEETLRKGMERYNDQVQVRFSVEVTDLQQDAEGVTVTSKDLASGKETRIRARYALACDGGSSRTRERLGIRLIGETVETRWVVIDGKVKRWWPERNILTFWSDKKRPVVDVALAHGNHRWEIPLEPHESEKDFATHAQLWQLLNKLGVTEDEIEIHQHAFYKHHIRHAERWRDGRVFLLGDAGHLMPPWAGAGMQSGIRDAFNLGWKLHCVLKGQLPDSILDSYEAERAPNVAMYTAIAIELGRIIKQELSEEELAAMAPPPDQPPPEPPLLAAPFLEAGWVRGPLGPDSIVGKMIPQPRVADAQGKLCLLDEVLGNGFVLLGDGLDPATLLSAEEKAQWDRLGARYLTVLSVEQRGKGADDIIDLNGTLLAWLRQFSARAIALRPDRFVAATDATGLAVPA</sequence>
<reference evidence="3 4" key="1">
    <citation type="submission" date="2019-03" db="EMBL/GenBank/DDBJ databases">
        <title>Genomic Encyclopedia of Type Strains, Phase IV (KMG-IV): sequencing the most valuable type-strain genomes for metagenomic binning, comparative biology and taxonomic classification.</title>
        <authorList>
            <person name="Goeker M."/>
        </authorList>
    </citation>
    <scope>NUCLEOTIDE SEQUENCE [LARGE SCALE GENOMIC DNA]</scope>
    <source>
        <strain evidence="3 4">DSM 1837</strain>
    </source>
</reference>
<accession>A0A4R2NGI8</accession>
<dbReference type="RefSeq" id="WP_119012386.1">
    <property type="nucleotide sequence ID" value="NZ_QXNC01000005.1"/>
</dbReference>
<gene>
    <name evidence="3" type="ORF">EV674_10179</name>
</gene>
<dbReference type="OrthoDB" id="3443359at2"/>